<dbReference type="VEuPathDB" id="FungiDB:FOZG_17654"/>
<protein>
    <submittedName>
        <fullName evidence="3">Uncharacterized protein</fullName>
    </submittedName>
</protein>
<feature type="domain" description="Diels-Alderase N-terminal" evidence="1">
    <location>
        <begin position="55"/>
        <end position="222"/>
    </location>
</feature>
<reference evidence="3" key="2">
    <citation type="submission" date="2012-06" db="EMBL/GenBank/DDBJ databases">
        <title>Annotation of the Genome Sequence of Fusarium oxysporum Fo47.</title>
        <authorList>
            <consortium name="The Broad Institute Genomics Platform"/>
            <person name="Ma L.-J."/>
            <person name="Corby-Kistler H."/>
            <person name="Broz K."/>
            <person name="Gale L.R."/>
            <person name="Jonkers W."/>
            <person name="O'Donnell K."/>
            <person name="Ploetz R."/>
            <person name="Steinberg C."/>
            <person name="Schwartz D.C."/>
            <person name="VanEtten H."/>
            <person name="Zhou S."/>
            <person name="Young S.K."/>
            <person name="Zeng Q."/>
            <person name="Gargeya S."/>
            <person name="Fitzgerald M."/>
            <person name="Abouelleil A."/>
            <person name="Alvarado L."/>
            <person name="Chapman S.B."/>
            <person name="Gainer-Dewar J."/>
            <person name="Goldberg J."/>
            <person name="Griggs A."/>
            <person name="Gujja S."/>
            <person name="Hansen M."/>
            <person name="Howarth C."/>
            <person name="Imamovic A."/>
            <person name="Ireland A."/>
            <person name="Larimer J."/>
            <person name="McCowan C."/>
            <person name="Murphy C."/>
            <person name="Pearson M."/>
            <person name="Poon T.W."/>
            <person name="Priest M."/>
            <person name="Roberts A."/>
            <person name="Saif S."/>
            <person name="Shea T."/>
            <person name="Sykes S."/>
            <person name="Wortman J."/>
            <person name="Nusbaum C."/>
            <person name="Birren B."/>
        </authorList>
    </citation>
    <scope>NUCLEOTIDE SEQUENCE</scope>
    <source>
        <strain evidence="3">Fo47</strain>
    </source>
</reference>
<name>W9JDU9_FUSOX</name>
<sequence length="359" mass="39520">MHSLSLLGSCLLYAGLAQSKPYGSSEKAFLPFKLVQGPSSPQMLSQEGQLDGPKWYFDAVSSTSRNESINVLFYNHGPDSFQVPYIDGPLNLQISGTFENGTWFLLNDEATGGAVIESGTNGVSGKFKGAGASFKGSSLNDPNPEYTITVNNKRLGVYGKMTLRSVSPPHYPCDINKAGVSQEIIPNVFWSNAQPDAVATVDFVIQGKPIKFTGVGYHDKNWASSPIEKETRSWYWGHGRVGPYSLVWYDTVTPNGKEYFSSWITKNGKIVSKSCEPNAVVVRPWGKNEEFPPARGAPAPPGYTMRYDLGEQGIFVANFTRETITLETDTYKRMIGSITGGFEGKKQHKGWSLCEQFQF</sequence>
<dbReference type="Proteomes" id="UP000030766">
    <property type="component" value="Unassembled WGS sequence"/>
</dbReference>
<dbReference type="Pfam" id="PF24137">
    <property type="entry name" value="DA_N"/>
    <property type="match status" value="1"/>
</dbReference>
<reference evidence="3" key="1">
    <citation type="submission" date="2011-06" db="EMBL/GenBank/DDBJ databases">
        <title>The Genome Sequence of Fusarium oxysporum Fo47.</title>
        <authorList>
            <consortium name="The Broad Institute Genome Sequencing Platform"/>
            <person name="Ma L.-J."/>
            <person name="Gale L.R."/>
            <person name="Schwartz D.C."/>
            <person name="Zhou S."/>
            <person name="Corby-Kistler H."/>
            <person name="Young S.K."/>
            <person name="Zeng Q."/>
            <person name="Gargeya S."/>
            <person name="Fitzgerald M."/>
            <person name="Haas B."/>
            <person name="Abouelleil A."/>
            <person name="Alvarado L."/>
            <person name="Arachchi H.M."/>
            <person name="Berlin A."/>
            <person name="Brown A."/>
            <person name="Chapman S.B."/>
            <person name="Chen Z."/>
            <person name="Dunbar C."/>
            <person name="Freedman E."/>
            <person name="Gearin G."/>
            <person name="Gellesch M."/>
            <person name="Goldberg J."/>
            <person name="Griggs A."/>
            <person name="Gujja S."/>
            <person name="Heiman D."/>
            <person name="Howarth C."/>
            <person name="Larson L."/>
            <person name="Lui A."/>
            <person name="MacDonald P.J.P."/>
            <person name="Mehta T."/>
            <person name="Montmayeur A."/>
            <person name="Murphy C."/>
            <person name="Neiman D."/>
            <person name="Pearson M."/>
            <person name="Priest M."/>
            <person name="Roberts A."/>
            <person name="Saif S."/>
            <person name="Shea T."/>
            <person name="Shenoy N."/>
            <person name="Sisk P."/>
            <person name="Stolte C."/>
            <person name="Sykes S."/>
            <person name="Wortman J."/>
            <person name="Nusbaum C."/>
            <person name="Birren B."/>
        </authorList>
    </citation>
    <scope>NUCLEOTIDE SEQUENCE [LARGE SCALE GENOMIC DNA]</scope>
    <source>
        <strain evidence="3">Fo47</strain>
    </source>
</reference>
<proteinExistence type="predicted"/>
<organism evidence="3">
    <name type="scientific">Fusarium oxysporum Fo47</name>
    <dbReference type="NCBI Taxonomy" id="660027"/>
    <lineage>
        <taxon>Eukaryota</taxon>
        <taxon>Fungi</taxon>
        <taxon>Dikarya</taxon>
        <taxon>Ascomycota</taxon>
        <taxon>Pezizomycotina</taxon>
        <taxon>Sordariomycetes</taxon>
        <taxon>Hypocreomycetidae</taxon>
        <taxon>Hypocreales</taxon>
        <taxon>Nectriaceae</taxon>
        <taxon>Fusarium</taxon>
        <taxon>Fusarium oxysporum species complex</taxon>
    </lineage>
</organism>
<dbReference type="AlphaFoldDB" id="W9JDU9"/>
<feature type="domain" description="AsqO/PenF-like C-terminal" evidence="2">
    <location>
        <begin position="230"/>
        <end position="358"/>
    </location>
</feature>
<dbReference type="Pfam" id="PF25581">
    <property type="entry name" value="AsqO_C"/>
    <property type="match status" value="1"/>
</dbReference>
<dbReference type="HOGENOM" id="CLU_051719_1_0_1"/>
<dbReference type="InterPro" id="IPR056402">
    <property type="entry name" value="DA_N"/>
</dbReference>
<evidence type="ECO:0000259" key="2">
    <source>
        <dbReference type="Pfam" id="PF25581"/>
    </source>
</evidence>
<dbReference type="InterPro" id="IPR057722">
    <property type="entry name" value="AsqO/PenF-like_C"/>
</dbReference>
<accession>W9JDU9</accession>
<dbReference type="SUPFAM" id="SSF159245">
    <property type="entry name" value="AttH-like"/>
    <property type="match status" value="1"/>
</dbReference>
<evidence type="ECO:0000313" key="3">
    <source>
        <dbReference type="EMBL" id="EWZ28649.1"/>
    </source>
</evidence>
<evidence type="ECO:0000259" key="1">
    <source>
        <dbReference type="Pfam" id="PF24137"/>
    </source>
</evidence>
<dbReference type="EMBL" id="JH717920">
    <property type="protein sequence ID" value="EWZ28649.1"/>
    <property type="molecule type" value="Genomic_DNA"/>
</dbReference>
<gene>
    <name evidence="3" type="ORF">FOZG_17654</name>
</gene>